<protein>
    <submittedName>
        <fullName evidence="2">1-(5-phosphoribosyl)-5-amino-4-imidazole-carboxylate carboxylase</fullName>
    </submittedName>
</protein>
<dbReference type="SMART" id="SM01001">
    <property type="entry name" value="AIRC"/>
    <property type="match status" value="1"/>
</dbReference>
<dbReference type="RefSeq" id="WP_188530576.1">
    <property type="nucleotide sequence ID" value="NZ_BMGR01000004.1"/>
</dbReference>
<dbReference type="InterPro" id="IPR000031">
    <property type="entry name" value="PurE_dom"/>
</dbReference>
<feature type="domain" description="PurE" evidence="1">
    <location>
        <begin position="90"/>
        <end position="222"/>
    </location>
</feature>
<evidence type="ECO:0000259" key="1">
    <source>
        <dbReference type="SMART" id="SM01001"/>
    </source>
</evidence>
<dbReference type="NCBIfam" id="NF033503">
    <property type="entry name" value="LarB"/>
    <property type="match status" value="1"/>
</dbReference>
<dbReference type="Pfam" id="PF00731">
    <property type="entry name" value="AIRC"/>
    <property type="match status" value="1"/>
</dbReference>
<evidence type="ECO:0000313" key="2">
    <source>
        <dbReference type="EMBL" id="GGG00012.1"/>
    </source>
</evidence>
<evidence type="ECO:0000313" key="3">
    <source>
        <dbReference type="Proteomes" id="UP000644756"/>
    </source>
</evidence>
<gene>
    <name evidence="2" type="primary">larB</name>
    <name evidence="2" type="ORF">GCM10010916_16570</name>
</gene>
<dbReference type="AlphaFoldDB" id="A0A917CWG7"/>
<comment type="caution">
    <text evidence="2">The sequence shown here is derived from an EMBL/GenBank/DDBJ whole genome shotgun (WGS) entry which is preliminary data.</text>
</comment>
<reference evidence="2" key="2">
    <citation type="submission" date="2020-09" db="EMBL/GenBank/DDBJ databases">
        <authorList>
            <person name="Sun Q."/>
            <person name="Zhou Y."/>
        </authorList>
    </citation>
    <scope>NUCLEOTIDE SEQUENCE</scope>
    <source>
        <strain evidence="2">CGMCC 1.12987</strain>
    </source>
</reference>
<dbReference type="SUPFAM" id="SSF52255">
    <property type="entry name" value="N5-CAIR mutase (phosphoribosylaminoimidazole carboxylase, PurE)"/>
    <property type="match status" value="1"/>
</dbReference>
<sequence>MSTFEDLGFCKLDVDREQRTGFPEVVFGSGKTVEQIVQITSRLIEHHGRALVTRISPEKAEQVKALLPQTVYHEVPHLLSFGEPAHRFPGKVAVLCGGTSDIHVAEEAAVTAEWMGCEVERIYDVGVAGIDRLLSYRENIRRANVVIVVAGMEGALPSVVGGLVKRPVVAVPTSVGYGANMQGLTPLLSMMTSCATGVAVMNIDNGFGAGYYASTIQQLVKEASE</sequence>
<dbReference type="GO" id="GO:0016787">
    <property type="term" value="F:hydrolase activity"/>
    <property type="evidence" value="ECO:0007669"/>
    <property type="project" value="InterPro"/>
</dbReference>
<dbReference type="Proteomes" id="UP000644756">
    <property type="component" value="Unassembled WGS sequence"/>
</dbReference>
<proteinExistence type="predicted"/>
<dbReference type="PANTHER" id="PTHR43064:SF1">
    <property type="entry name" value="SLL1489 PROTEIN"/>
    <property type="match status" value="1"/>
</dbReference>
<reference evidence="2" key="1">
    <citation type="journal article" date="2014" name="Int. J. Syst. Evol. Microbiol.">
        <title>Complete genome sequence of Corynebacterium casei LMG S-19264T (=DSM 44701T), isolated from a smear-ripened cheese.</title>
        <authorList>
            <consortium name="US DOE Joint Genome Institute (JGI-PGF)"/>
            <person name="Walter F."/>
            <person name="Albersmeier A."/>
            <person name="Kalinowski J."/>
            <person name="Ruckert C."/>
        </authorList>
    </citation>
    <scope>NUCLEOTIDE SEQUENCE</scope>
    <source>
        <strain evidence="2">CGMCC 1.12987</strain>
    </source>
</reference>
<dbReference type="InterPro" id="IPR039476">
    <property type="entry name" value="P2CMN_synthase_LarB"/>
</dbReference>
<dbReference type="PANTHER" id="PTHR43064">
    <property type="entry name" value="PHOSPHORIBOSYLAMINOIMIDAZOLE CARBOXYLASE-RELATED"/>
    <property type="match status" value="1"/>
</dbReference>
<organism evidence="2 3">
    <name type="scientific">Paenibacillus abyssi</name>
    <dbReference type="NCBI Taxonomy" id="1340531"/>
    <lineage>
        <taxon>Bacteria</taxon>
        <taxon>Bacillati</taxon>
        <taxon>Bacillota</taxon>
        <taxon>Bacilli</taxon>
        <taxon>Bacillales</taxon>
        <taxon>Paenibacillaceae</taxon>
        <taxon>Paenibacillus</taxon>
    </lineage>
</organism>
<dbReference type="GO" id="GO:0006189">
    <property type="term" value="P:'de novo' IMP biosynthetic process"/>
    <property type="evidence" value="ECO:0007669"/>
    <property type="project" value="InterPro"/>
</dbReference>
<dbReference type="Gene3D" id="3.40.50.1970">
    <property type="match status" value="1"/>
</dbReference>
<name>A0A917CWG7_9BACL</name>
<keyword evidence="3" id="KW-1185">Reference proteome</keyword>
<dbReference type="EMBL" id="BMGR01000004">
    <property type="protein sequence ID" value="GGG00012.1"/>
    <property type="molecule type" value="Genomic_DNA"/>
</dbReference>
<accession>A0A917CWG7</accession>